<proteinExistence type="predicted"/>
<evidence type="ECO:0000313" key="2">
    <source>
        <dbReference type="EMBL" id="CAD6340070.1"/>
    </source>
</evidence>
<organism evidence="2 3">
    <name type="scientific">Miscanthus lutarioriparius</name>
    <dbReference type="NCBI Taxonomy" id="422564"/>
    <lineage>
        <taxon>Eukaryota</taxon>
        <taxon>Viridiplantae</taxon>
        <taxon>Streptophyta</taxon>
        <taxon>Embryophyta</taxon>
        <taxon>Tracheophyta</taxon>
        <taxon>Spermatophyta</taxon>
        <taxon>Magnoliopsida</taxon>
        <taxon>Liliopsida</taxon>
        <taxon>Poales</taxon>
        <taxon>Poaceae</taxon>
        <taxon>PACMAD clade</taxon>
        <taxon>Panicoideae</taxon>
        <taxon>Andropogonodae</taxon>
        <taxon>Andropogoneae</taxon>
        <taxon>Saccharinae</taxon>
        <taxon>Miscanthus</taxon>
    </lineage>
</organism>
<accession>A0A811SHD0</accession>
<feature type="region of interest" description="Disordered" evidence="1">
    <location>
        <begin position="78"/>
        <end position="124"/>
    </location>
</feature>
<dbReference type="OrthoDB" id="671678at2759"/>
<protein>
    <submittedName>
        <fullName evidence="2">Uncharacterized protein</fullName>
    </submittedName>
</protein>
<name>A0A811SHD0_9POAL</name>
<evidence type="ECO:0000256" key="1">
    <source>
        <dbReference type="SAM" id="MobiDB-lite"/>
    </source>
</evidence>
<reference evidence="2" key="1">
    <citation type="submission" date="2020-10" db="EMBL/GenBank/DDBJ databases">
        <authorList>
            <person name="Han B."/>
            <person name="Lu T."/>
            <person name="Zhao Q."/>
            <person name="Huang X."/>
            <person name="Zhao Y."/>
        </authorList>
    </citation>
    <scope>NUCLEOTIDE SEQUENCE</scope>
</reference>
<dbReference type="Proteomes" id="UP000604825">
    <property type="component" value="Unassembled WGS sequence"/>
</dbReference>
<sequence length="168" mass="18091">MAPIEVEHAPPSTTAATRRNLCWDLQVVNEVDETASAYVDPPPKKMTPRKKQLATKNMRAEKAAAEAAAAAKVAVKSEPGCSAPPAAENNTKEATGHGWVSVPPGFSTRQKRKLQHAPDRHDGDTVGWEAARQLLQGVITPARERSFLVADPFSVIATSYIATLQVRS</sequence>
<dbReference type="AlphaFoldDB" id="A0A811SHD0"/>
<dbReference type="EMBL" id="CAJGYO010000019">
    <property type="protein sequence ID" value="CAD6340070.1"/>
    <property type="molecule type" value="Genomic_DNA"/>
</dbReference>
<keyword evidence="3" id="KW-1185">Reference proteome</keyword>
<comment type="caution">
    <text evidence="2">The sequence shown here is derived from an EMBL/GenBank/DDBJ whole genome shotgun (WGS) entry which is preliminary data.</text>
</comment>
<gene>
    <name evidence="2" type="ORF">NCGR_LOCUS64168</name>
</gene>
<evidence type="ECO:0000313" key="3">
    <source>
        <dbReference type="Proteomes" id="UP000604825"/>
    </source>
</evidence>